<reference evidence="8" key="2">
    <citation type="submission" date="2020-09" db="EMBL/GenBank/DDBJ databases">
        <authorList>
            <person name="Sun Q."/>
            <person name="Ohkuma M."/>
        </authorList>
    </citation>
    <scope>NUCLEOTIDE SEQUENCE</scope>
    <source>
        <strain evidence="8">JCM 18487</strain>
    </source>
</reference>
<dbReference type="GO" id="GO:0003735">
    <property type="term" value="F:structural constituent of ribosome"/>
    <property type="evidence" value="ECO:0007669"/>
    <property type="project" value="InterPro"/>
</dbReference>
<dbReference type="InterPro" id="IPR001014">
    <property type="entry name" value="Ribosomal_uL23_CS"/>
</dbReference>
<keyword evidence="4 6" id="KW-0689">Ribosomal protein</keyword>
<evidence type="ECO:0000313" key="8">
    <source>
        <dbReference type="EMBL" id="GGJ01097.1"/>
    </source>
</evidence>
<evidence type="ECO:0000256" key="6">
    <source>
        <dbReference type="HAMAP-Rule" id="MF_01369"/>
    </source>
</evidence>
<dbReference type="FunFam" id="3.30.70.330:FF:000001">
    <property type="entry name" value="50S ribosomal protein L23"/>
    <property type="match status" value="1"/>
</dbReference>
<dbReference type="GO" id="GO:0006412">
    <property type="term" value="P:translation"/>
    <property type="evidence" value="ECO:0007669"/>
    <property type="project" value="UniProtKB-UniRule"/>
</dbReference>
<protein>
    <recommendedName>
        <fullName evidence="6">Large ribosomal subunit protein uL23</fullName>
    </recommendedName>
</protein>
<keyword evidence="5 6" id="KW-0687">Ribonucleoprotein</keyword>
<comment type="subunit">
    <text evidence="6">Part of the 50S ribosomal subunit. Contacts protein L29, and trigger factor when it is bound to the ribosome.</text>
</comment>
<evidence type="ECO:0000256" key="2">
    <source>
        <dbReference type="ARBA" id="ARBA00022730"/>
    </source>
</evidence>
<name>A0A917K6T8_9BACL</name>
<organism evidence="8 9">
    <name type="scientific">Alicyclobacillus cellulosilyticus</name>
    <dbReference type="NCBI Taxonomy" id="1003997"/>
    <lineage>
        <taxon>Bacteria</taxon>
        <taxon>Bacillati</taxon>
        <taxon>Bacillota</taxon>
        <taxon>Bacilli</taxon>
        <taxon>Bacillales</taxon>
        <taxon>Alicyclobacillaceae</taxon>
        <taxon>Alicyclobacillus</taxon>
    </lineage>
</organism>
<evidence type="ECO:0000256" key="7">
    <source>
        <dbReference type="RuleBase" id="RU003934"/>
    </source>
</evidence>
<dbReference type="RefSeq" id="WP_188881273.1">
    <property type="nucleotide sequence ID" value="NZ_BMOY01000008.1"/>
</dbReference>
<dbReference type="GO" id="GO:1990904">
    <property type="term" value="C:ribonucleoprotein complex"/>
    <property type="evidence" value="ECO:0007669"/>
    <property type="project" value="UniProtKB-KW"/>
</dbReference>
<dbReference type="PROSITE" id="PS00050">
    <property type="entry name" value="RIBOSOMAL_L23"/>
    <property type="match status" value="1"/>
</dbReference>
<evidence type="ECO:0000313" key="9">
    <source>
        <dbReference type="Proteomes" id="UP000637695"/>
    </source>
</evidence>
<keyword evidence="9" id="KW-1185">Reference proteome</keyword>
<evidence type="ECO:0000256" key="3">
    <source>
        <dbReference type="ARBA" id="ARBA00022884"/>
    </source>
</evidence>
<dbReference type="Gene3D" id="3.30.70.330">
    <property type="match status" value="1"/>
</dbReference>
<dbReference type="SUPFAM" id="SSF54189">
    <property type="entry name" value="Ribosomal proteins S24e, L23 and L15e"/>
    <property type="match status" value="1"/>
</dbReference>
<dbReference type="NCBIfam" id="NF004366">
    <property type="entry name" value="PRK05738.3-2"/>
    <property type="match status" value="1"/>
</dbReference>
<evidence type="ECO:0000256" key="1">
    <source>
        <dbReference type="ARBA" id="ARBA00006700"/>
    </source>
</evidence>
<dbReference type="Proteomes" id="UP000637695">
    <property type="component" value="Unassembled WGS sequence"/>
</dbReference>
<sequence>MDPRDLIKRPIITEKSTQLMEEGKYVFEVDKRANKVEIRQAVEKLFGVKVAQVWTMRVPGKRKRVGRFVGRTSEWKKAIVKLTPDSKPIELFGESSS</sequence>
<dbReference type="HAMAP" id="MF_01369_B">
    <property type="entry name" value="Ribosomal_uL23_B"/>
    <property type="match status" value="1"/>
</dbReference>
<dbReference type="AlphaFoldDB" id="A0A917K6T8"/>
<gene>
    <name evidence="6 8" type="primary">rplW</name>
    <name evidence="8" type="ORF">GCM10010885_07840</name>
</gene>
<proteinExistence type="inferred from homology"/>
<accession>A0A917K6T8</accession>
<dbReference type="GO" id="GO:0019843">
    <property type="term" value="F:rRNA binding"/>
    <property type="evidence" value="ECO:0007669"/>
    <property type="project" value="UniProtKB-UniRule"/>
</dbReference>
<dbReference type="InterPro" id="IPR012677">
    <property type="entry name" value="Nucleotide-bd_a/b_plait_sf"/>
</dbReference>
<dbReference type="GO" id="GO:0005840">
    <property type="term" value="C:ribosome"/>
    <property type="evidence" value="ECO:0007669"/>
    <property type="project" value="UniProtKB-KW"/>
</dbReference>
<comment type="function">
    <text evidence="6">One of the early assembly proteins it binds 23S rRNA. One of the proteins that surrounds the polypeptide exit tunnel on the outside of the ribosome. Forms the main docking site for trigger factor binding to the ribosome.</text>
</comment>
<evidence type="ECO:0000256" key="4">
    <source>
        <dbReference type="ARBA" id="ARBA00022980"/>
    </source>
</evidence>
<keyword evidence="2 6" id="KW-0699">rRNA-binding</keyword>
<keyword evidence="3 6" id="KW-0694">RNA-binding</keyword>
<comment type="caution">
    <text evidence="8">The sequence shown here is derived from an EMBL/GenBank/DDBJ whole genome shotgun (WGS) entry which is preliminary data.</text>
</comment>
<evidence type="ECO:0000256" key="5">
    <source>
        <dbReference type="ARBA" id="ARBA00023274"/>
    </source>
</evidence>
<dbReference type="InterPro" id="IPR012678">
    <property type="entry name" value="Ribosomal_uL23/eL15/eS24_sf"/>
</dbReference>
<comment type="similarity">
    <text evidence="1 6 7">Belongs to the universal ribosomal protein uL23 family.</text>
</comment>
<dbReference type="NCBIfam" id="NF004363">
    <property type="entry name" value="PRK05738.2-4"/>
    <property type="match status" value="1"/>
</dbReference>
<dbReference type="PANTHER" id="PTHR11620">
    <property type="entry name" value="60S RIBOSOMAL PROTEIN L23A"/>
    <property type="match status" value="1"/>
</dbReference>
<reference evidence="8" key="1">
    <citation type="journal article" date="2014" name="Int. J. Syst. Evol. Microbiol.">
        <title>Complete genome sequence of Corynebacterium casei LMG S-19264T (=DSM 44701T), isolated from a smear-ripened cheese.</title>
        <authorList>
            <consortium name="US DOE Joint Genome Institute (JGI-PGF)"/>
            <person name="Walter F."/>
            <person name="Albersmeier A."/>
            <person name="Kalinowski J."/>
            <person name="Ruckert C."/>
        </authorList>
    </citation>
    <scope>NUCLEOTIDE SEQUENCE</scope>
    <source>
        <strain evidence="8">JCM 18487</strain>
    </source>
</reference>
<dbReference type="EMBL" id="BMOY01000008">
    <property type="protein sequence ID" value="GGJ01097.1"/>
    <property type="molecule type" value="Genomic_DNA"/>
</dbReference>
<dbReference type="Pfam" id="PF00276">
    <property type="entry name" value="Ribosomal_L23"/>
    <property type="match status" value="1"/>
</dbReference>
<dbReference type="InterPro" id="IPR013025">
    <property type="entry name" value="Ribosomal_uL23-like"/>
</dbReference>